<sequence>MSNFRFKALIGVVVLFVAVPGWYFLGGEKQTDSAVTDCQGKYAKISIGTYPGDLAGLLWVAKDLDYFSKYCLDVRMEIYPASSGAIDDVLAGKLDFAAASDFAFVFNNLNGRELMTFVSIASDESSLRVIAKKASGIYAPADLKGKKIGFLPNTRAEFGLGEFLAPYGMNFFDIIPRTYKEPFALEEAISENQVDAVVIWQPFVNRIEALLQEKASSWSVRSKHQNYFQLLATREVVSARKQDIARMLSALSEAERYFAERPSAARSLLLRRLPYYNASLLEDIWPAKTFQLSLSLDMLYLFNDEAKWALAHGKYQSSEVPDFSELIYKDALKAVKPEAVTMP</sequence>
<reference evidence="5 6" key="1">
    <citation type="journal article" date="2015" name="Nature">
        <title>rRNA introns, odd ribosomes, and small enigmatic genomes across a large radiation of phyla.</title>
        <authorList>
            <person name="Brown C.T."/>
            <person name="Hug L.A."/>
            <person name="Thomas B.C."/>
            <person name="Sharon I."/>
            <person name="Castelle C.J."/>
            <person name="Singh A."/>
            <person name="Wilkins M.J."/>
            <person name="Williams K.H."/>
            <person name="Banfield J.F."/>
        </authorList>
    </citation>
    <scope>NUCLEOTIDE SEQUENCE [LARGE SCALE GENOMIC DNA]</scope>
</reference>
<keyword evidence="3" id="KW-0732">Signal</keyword>
<feature type="domain" description="SsuA/THI5-like" evidence="4">
    <location>
        <begin position="58"/>
        <end position="265"/>
    </location>
</feature>
<dbReference type="EMBL" id="LCJT01000025">
    <property type="protein sequence ID" value="KKT83126.1"/>
    <property type="molecule type" value="Genomic_DNA"/>
</dbReference>
<evidence type="ECO:0000256" key="2">
    <source>
        <dbReference type="ARBA" id="ARBA00010742"/>
    </source>
</evidence>
<dbReference type="InterPro" id="IPR015168">
    <property type="entry name" value="SsuA/THI5"/>
</dbReference>
<dbReference type="Proteomes" id="UP000033915">
    <property type="component" value="Unassembled WGS sequence"/>
</dbReference>
<organism evidence="5 6">
    <name type="scientific">Candidatus Giovannonibacteria bacterium GW2011_GWC2_44_9</name>
    <dbReference type="NCBI Taxonomy" id="1618658"/>
    <lineage>
        <taxon>Bacteria</taxon>
        <taxon>Candidatus Giovannoniibacteriota</taxon>
    </lineage>
</organism>
<evidence type="ECO:0000313" key="6">
    <source>
        <dbReference type="Proteomes" id="UP000033915"/>
    </source>
</evidence>
<dbReference type="SUPFAM" id="SSF53850">
    <property type="entry name" value="Periplasmic binding protein-like II"/>
    <property type="match status" value="1"/>
</dbReference>
<comment type="subcellular location">
    <subcellularLocation>
        <location evidence="1">Periplasm</location>
    </subcellularLocation>
</comment>
<comment type="caution">
    <text evidence="5">The sequence shown here is derived from an EMBL/GenBank/DDBJ whole genome shotgun (WGS) entry which is preliminary data.</text>
</comment>
<accession>A0A0G1KHB7</accession>
<evidence type="ECO:0000256" key="3">
    <source>
        <dbReference type="ARBA" id="ARBA00022729"/>
    </source>
</evidence>
<dbReference type="GO" id="GO:0042918">
    <property type="term" value="P:alkanesulfonate transmembrane transport"/>
    <property type="evidence" value="ECO:0007669"/>
    <property type="project" value="TreeGrafter"/>
</dbReference>
<dbReference type="Pfam" id="PF09084">
    <property type="entry name" value="NMT1"/>
    <property type="match status" value="1"/>
</dbReference>
<proteinExistence type="inferred from homology"/>
<evidence type="ECO:0000256" key="1">
    <source>
        <dbReference type="ARBA" id="ARBA00004418"/>
    </source>
</evidence>
<dbReference type="AlphaFoldDB" id="A0A0G1KHB7"/>
<gene>
    <name evidence="5" type="ORF">UW81_C0025G0005</name>
</gene>
<dbReference type="GO" id="GO:0042597">
    <property type="term" value="C:periplasmic space"/>
    <property type="evidence" value="ECO:0007669"/>
    <property type="project" value="UniProtKB-SubCell"/>
</dbReference>
<dbReference type="PANTHER" id="PTHR30024">
    <property type="entry name" value="ALIPHATIC SULFONATES-BINDING PROTEIN-RELATED"/>
    <property type="match status" value="1"/>
</dbReference>
<evidence type="ECO:0000259" key="4">
    <source>
        <dbReference type="Pfam" id="PF09084"/>
    </source>
</evidence>
<protein>
    <submittedName>
        <fullName evidence="5">NMT1/THI5 like protein domain protein</fullName>
    </submittedName>
</protein>
<name>A0A0G1KHB7_9BACT</name>
<evidence type="ECO:0000313" key="5">
    <source>
        <dbReference type="EMBL" id="KKT83126.1"/>
    </source>
</evidence>
<comment type="similarity">
    <text evidence="2">Belongs to the bacterial solute-binding protein SsuA/TauA family.</text>
</comment>
<dbReference type="PANTHER" id="PTHR30024:SF47">
    <property type="entry name" value="TAURINE-BINDING PERIPLASMIC PROTEIN"/>
    <property type="match status" value="1"/>
</dbReference>
<dbReference type="Gene3D" id="3.40.190.10">
    <property type="entry name" value="Periplasmic binding protein-like II"/>
    <property type="match status" value="2"/>
</dbReference>